<keyword evidence="2 4" id="KW-0689">Ribosomal protein</keyword>
<comment type="function">
    <text evidence="4 6">This protein is one of the early assembly proteins of the 50S ribosomal subunit, although it is not seen to bind rRNA by itself. It is important during the early stages of 50S assembly.</text>
</comment>
<dbReference type="GO" id="GO:0022625">
    <property type="term" value="C:cytosolic large ribosomal subunit"/>
    <property type="evidence" value="ECO:0007669"/>
    <property type="project" value="TreeGrafter"/>
</dbReference>
<dbReference type="HAMAP" id="MF_01366">
    <property type="entry name" value="Ribosomal_uL13"/>
    <property type="match status" value="1"/>
</dbReference>
<dbReference type="GO" id="GO:0003735">
    <property type="term" value="F:structural constituent of ribosome"/>
    <property type="evidence" value="ECO:0007669"/>
    <property type="project" value="InterPro"/>
</dbReference>
<dbReference type="PANTHER" id="PTHR11545">
    <property type="entry name" value="RIBOSOMAL PROTEIN L13"/>
    <property type="match status" value="1"/>
</dbReference>
<dbReference type="NCBIfam" id="TIGR01066">
    <property type="entry name" value="rplM_bact"/>
    <property type="match status" value="1"/>
</dbReference>
<comment type="subunit">
    <text evidence="4">Part of the 50S ribosomal subunit.</text>
</comment>
<dbReference type="AlphaFoldDB" id="A0A9D1HB16"/>
<dbReference type="SUPFAM" id="SSF52161">
    <property type="entry name" value="Ribosomal protein L13"/>
    <property type="match status" value="1"/>
</dbReference>
<dbReference type="Proteomes" id="UP000824161">
    <property type="component" value="Unassembled WGS sequence"/>
</dbReference>
<evidence type="ECO:0000256" key="4">
    <source>
        <dbReference type="HAMAP-Rule" id="MF_01366"/>
    </source>
</evidence>
<dbReference type="Pfam" id="PF00572">
    <property type="entry name" value="Ribosomal_L13"/>
    <property type="match status" value="1"/>
</dbReference>
<gene>
    <name evidence="4 6 7" type="primary">rplM</name>
    <name evidence="7" type="ORF">IAC44_04520</name>
</gene>
<evidence type="ECO:0000256" key="3">
    <source>
        <dbReference type="ARBA" id="ARBA00023274"/>
    </source>
</evidence>
<reference evidence="7" key="1">
    <citation type="submission" date="2020-10" db="EMBL/GenBank/DDBJ databases">
        <authorList>
            <person name="Gilroy R."/>
        </authorList>
    </citation>
    <scope>NUCLEOTIDE SEQUENCE</scope>
    <source>
        <strain evidence="7">1383</strain>
    </source>
</reference>
<evidence type="ECO:0000256" key="6">
    <source>
        <dbReference type="RuleBase" id="RU003878"/>
    </source>
</evidence>
<sequence length="151" mass="16763">MNTLSYRTVSVNKEAADKKWVLVDAEGQPLGRLASKVANIARGKYKTCYTPNMDCGDNVVIINAGKIVLTGKKMDGKVYTRYTGYPGGQRTLTAREVMSKDATRLVRFALKGMLPKNRLGAALMKNIFIYEGPEHQQQAQKPVLINLNDIK</sequence>
<dbReference type="InterPro" id="IPR036899">
    <property type="entry name" value="Ribosomal_uL13_sf"/>
</dbReference>
<evidence type="ECO:0000256" key="5">
    <source>
        <dbReference type="RuleBase" id="RU003877"/>
    </source>
</evidence>
<proteinExistence type="inferred from homology"/>
<comment type="caution">
    <text evidence="7">The sequence shown here is derived from an EMBL/GenBank/DDBJ whole genome shotgun (WGS) entry which is preliminary data.</text>
</comment>
<evidence type="ECO:0000256" key="2">
    <source>
        <dbReference type="ARBA" id="ARBA00022980"/>
    </source>
</evidence>
<dbReference type="InterPro" id="IPR005823">
    <property type="entry name" value="Ribosomal_uL13_bac-type"/>
</dbReference>
<protein>
    <recommendedName>
        <fullName evidence="4">Large ribosomal subunit protein uL13</fullName>
    </recommendedName>
</protein>
<accession>A0A9D1HB16</accession>
<dbReference type="EMBL" id="DVLY01000105">
    <property type="protein sequence ID" value="HIT98085.1"/>
    <property type="molecule type" value="Genomic_DNA"/>
</dbReference>
<dbReference type="Gene3D" id="3.90.1180.10">
    <property type="entry name" value="Ribosomal protein L13"/>
    <property type="match status" value="1"/>
</dbReference>
<dbReference type="GO" id="GO:0003729">
    <property type="term" value="F:mRNA binding"/>
    <property type="evidence" value="ECO:0007669"/>
    <property type="project" value="TreeGrafter"/>
</dbReference>
<dbReference type="CDD" id="cd00392">
    <property type="entry name" value="Ribosomal_L13"/>
    <property type="match status" value="1"/>
</dbReference>
<keyword evidence="3 4" id="KW-0687">Ribonucleoprotein</keyword>
<dbReference type="GO" id="GO:0006412">
    <property type="term" value="P:translation"/>
    <property type="evidence" value="ECO:0007669"/>
    <property type="project" value="UniProtKB-UniRule"/>
</dbReference>
<evidence type="ECO:0000256" key="1">
    <source>
        <dbReference type="ARBA" id="ARBA00006227"/>
    </source>
</evidence>
<dbReference type="PIRSF" id="PIRSF002181">
    <property type="entry name" value="Ribosomal_L13"/>
    <property type="match status" value="1"/>
</dbReference>
<dbReference type="InterPro" id="IPR005822">
    <property type="entry name" value="Ribosomal_uL13"/>
</dbReference>
<dbReference type="PROSITE" id="PS00783">
    <property type="entry name" value="RIBOSOMAL_L13"/>
    <property type="match status" value="1"/>
</dbReference>
<name>A0A9D1HB16_9FLAO</name>
<evidence type="ECO:0000313" key="8">
    <source>
        <dbReference type="Proteomes" id="UP000824161"/>
    </source>
</evidence>
<comment type="similarity">
    <text evidence="1 4 5">Belongs to the universal ribosomal protein uL13 family.</text>
</comment>
<evidence type="ECO:0000313" key="7">
    <source>
        <dbReference type="EMBL" id="HIT98085.1"/>
    </source>
</evidence>
<dbReference type="GO" id="GO:0017148">
    <property type="term" value="P:negative regulation of translation"/>
    <property type="evidence" value="ECO:0007669"/>
    <property type="project" value="TreeGrafter"/>
</dbReference>
<organism evidence="7 8">
    <name type="scientific">Candidatus Merdimorpha stercoravium</name>
    <dbReference type="NCBI Taxonomy" id="2840863"/>
    <lineage>
        <taxon>Bacteria</taxon>
        <taxon>Pseudomonadati</taxon>
        <taxon>Bacteroidota</taxon>
        <taxon>Flavobacteriia</taxon>
        <taxon>Flavobacteriales</taxon>
        <taxon>Candidatus Merdimorpha</taxon>
    </lineage>
</organism>
<dbReference type="InterPro" id="IPR023563">
    <property type="entry name" value="Ribosomal_uL13_CS"/>
</dbReference>
<reference evidence="7" key="2">
    <citation type="journal article" date="2021" name="PeerJ">
        <title>Extensive microbial diversity within the chicken gut microbiome revealed by metagenomics and culture.</title>
        <authorList>
            <person name="Gilroy R."/>
            <person name="Ravi A."/>
            <person name="Getino M."/>
            <person name="Pursley I."/>
            <person name="Horton D.L."/>
            <person name="Alikhan N.F."/>
            <person name="Baker D."/>
            <person name="Gharbi K."/>
            <person name="Hall N."/>
            <person name="Watson M."/>
            <person name="Adriaenssens E.M."/>
            <person name="Foster-Nyarko E."/>
            <person name="Jarju S."/>
            <person name="Secka A."/>
            <person name="Antonio M."/>
            <person name="Oren A."/>
            <person name="Chaudhuri R.R."/>
            <person name="La Ragione R."/>
            <person name="Hildebrand F."/>
            <person name="Pallen M.J."/>
        </authorList>
    </citation>
    <scope>NUCLEOTIDE SEQUENCE</scope>
    <source>
        <strain evidence="7">1383</strain>
    </source>
</reference>
<dbReference type="PANTHER" id="PTHR11545:SF2">
    <property type="entry name" value="LARGE RIBOSOMAL SUBUNIT PROTEIN UL13M"/>
    <property type="match status" value="1"/>
</dbReference>